<dbReference type="EMBL" id="CAGS01000040">
    <property type="protein sequence ID" value="CCF82594.1"/>
    <property type="molecule type" value="Genomic_DNA"/>
</dbReference>
<comment type="caution">
    <text evidence="1">The sequence shown here is derived from an EMBL/GenBank/DDBJ whole genome shotgun (WGS) entry which is preliminary data.</text>
</comment>
<organism evidence="1 2">
    <name type="scientific">Nitrolancea hollandica Lb</name>
    <dbReference type="NCBI Taxonomy" id="1129897"/>
    <lineage>
        <taxon>Bacteria</taxon>
        <taxon>Pseudomonadati</taxon>
        <taxon>Thermomicrobiota</taxon>
        <taxon>Thermomicrobia</taxon>
        <taxon>Sphaerobacterales</taxon>
        <taxon>Sphaerobacterineae</taxon>
        <taxon>Sphaerobacteraceae</taxon>
        <taxon>Nitrolancea</taxon>
    </lineage>
</organism>
<evidence type="ECO:0000313" key="1">
    <source>
        <dbReference type="EMBL" id="CCF82594.1"/>
    </source>
</evidence>
<sequence>MQAALIHYTPLVIKWDWKQVLAEIDHRPKDERYVGSAHLGLLASWARAGDRNTGSRSKQVFSYLEDSGWLLVDRMSGVDARLFVSAVGTTSFESCPSLASRFAGKIASSLPLSKSDLGLVLLLSLTALLGGTVPASEPLEILMDAILDGDHHVNSFGQKLNGLTTDTGNILLSHVAGALRPMNSAELSRWFQAVPSERHLSAPPEVTLHVLECAPTTGLTLEMVLSLRELAVPLLVNDEFAERVHQKFLAVCSEHPDQVAEYVQDCLEASPARTRDASEAFERLLSTGHWKTISTLLQWVGTTTGLPHTERLTEAAMFFRLVKEWQNPRGIGLILDSPDDFIGLRRSFNPAMSVKRADMLVAVIQVASERLNPRWLTPVQFEAEALCDAGRVLEAAKIANQIPDFRIGPRRVRLIDRIDELRREGKARTAPPSAKDYERILRLWFPNTGRRR</sequence>
<dbReference type="Proteomes" id="UP000004221">
    <property type="component" value="Unassembled WGS sequence"/>
</dbReference>
<protein>
    <submittedName>
        <fullName evidence="1">Uncharacterized protein</fullName>
    </submittedName>
</protein>
<proteinExistence type="predicted"/>
<dbReference type="AlphaFoldDB" id="I4ED32"/>
<evidence type="ECO:0000313" key="2">
    <source>
        <dbReference type="Proteomes" id="UP000004221"/>
    </source>
</evidence>
<gene>
    <name evidence="1" type="ORF">NITHO_1340001</name>
</gene>
<name>I4ED32_9BACT</name>
<reference evidence="1 2" key="1">
    <citation type="journal article" date="2012" name="ISME J.">
        <title>Nitrification expanded: discovery, physiology and genomics of a nitrite-oxidizing bacterium from the phylum Chloroflexi.</title>
        <authorList>
            <person name="Sorokin D.Y."/>
            <person name="Lucker S."/>
            <person name="Vejmelkova D."/>
            <person name="Kostrikina N.A."/>
            <person name="Kleerebezem R."/>
            <person name="Rijpstra W.I."/>
            <person name="Damste J.S."/>
            <person name="Le Paslier D."/>
            <person name="Muyzer G."/>
            <person name="Wagner M."/>
            <person name="van Loosdrecht M.C."/>
            <person name="Daims H."/>
        </authorList>
    </citation>
    <scope>NUCLEOTIDE SEQUENCE [LARGE SCALE GENOMIC DNA]</scope>
    <source>
        <strain evidence="2">none</strain>
    </source>
</reference>
<keyword evidence="2" id="KW-1185">Reference proteome</keyword>
<accession>I4ED32</accession>